<comment type="caution">
    <text evidence="2">The sequence shown here is derived from an EMBL/GenBank/DDBJ whole genome shotgun (WGS) entry which is preliminary data.</text>
</comment>
<dbReference type="RefSeq" id="XP_018687144.1">
    <property type="nucleotide sequence ID" value="XM_018843524.1"/>
</dbReference>
<evidence type="ECO:0000256" key="1">
    <source>
        <dbReference type="SAM" id="MobiDB-lite"/>
    </source>
</evidence>
<reference evidence="2 3" key="1">
    <citation type="submission" date="2016-04" db="EMBL/GenBank/DDBJ databases">
        <title>Draft genome of Fonsecaea erecta CBS 125763.</title>
        <authorList>
            <person name="Weiss V.A."/>
            <person name="Vicente V.A."/>
            <person name="Raittz R.T."/>
            <person name="Moreno L.F."/>
            <person name="De Souza E.M."/>
            <person name="Pedrosa F.O."/>
            <person name="Steffens M.B."/>
            <person name="Faoro H."/>
            <person name="Tadra-Sfeir M.Z."/>
            <person name="Najafzadeh M.J."/>
            <person name="Felipe M.S."/>
            <person name="Teixeira M."/>
            <person name="Sun J."/>
            <person name="Xi L."/>
            <person name="Gomes R."/>
            <person name="De Azevedo C.M."/>
            <person name="Salgado C.G."/>
            <person name="Da Silva M.B."/>
            <person name="Nascimento M.F."/>
            <person name="Queiroz-Telles F."/>
            <person name="Attili D.S."/>
            <person name="Gorbushina A."/>
        </authorList>
    </citation>
    <scope>NUCLEOTIDE SEQUENCE [LARGE SCALE GENOMIC DNA]</scope>
    <source>
        <strain evidence="2 3">CBS 125763</strain>
    </source>
</reference>
<dbReference type="OrthoDB" id="3485856at2759"/>
<organism evidence="2 3">
    <name type="scientific">Fonsecaea erecta</name>
    <dbReference type="NCBI Taxonomy" id="1367422"/>
    <lineage>
        <taxon>Eukaryota</taxon>
        <taxon>Fungi</taxon>
        <taxon>Dikarya</taxon>
        <taxon>Ascomycota</taxon>
        <taxon>Pezizomycotina</taxon>
        <taxon>Eurotiomycetes</taxon>
        <taxon>Chaetothyriomycetidae</taxon>
        <taxon>Chaetothyriales</taxon>
        <taxon>Herpotrichiellaceae</taxon>
        <taxon>Fonsecaea</taxon>
    </lineage>
</organism>
<evidence type="ECO:0000313" key="3">
    <source>
        <dbReference type="Proteomes" id="UP000078343"/>
    </source>
</evidence>
<protein>
    <submittedName>
        <fullName evidence="2">Uncharacterized protein</fullName>
    </submittedName>
</protein>
<gene>
    <name evidence="2" type="ORF">AYL99_12020</name>
</gene>
<dbReference type="STRING" id="1367422.A0A178Z257"/>
<keyword evidence="3" id="KW-1185">Reference proteome</keyword>
<dbReference type="GeneID" id="30016187"/>
<proteinExistence type="predicted"/>
<name>A0A178Z257_9EURO</name>
<dbReference type="Proteomes" id="UP000078343">
    <property type="component" value="Unassembled WGS sequence"/>
</dbReference>
<evidence type="ECO:0000313" key="2">
    <source>
        <dbReference type="EMBL" id="OAP53777.1"/>
    </source>
</evidence>
<dbReference type="AlphaFoldDB" id="A0A178Z257"/>
<accession>A0A178Z257</accession>
<feature type="region of interest" description="Disordered" evidence="1">
    <location>
        <begin position="1"/>
        <end position="45"/>
    </location>
</feature>
<dbReference type="EMBL" id="LVYI01000023">
    <property type="protein sequence ID" value="OAP53777.1"/>
    <property type="molecule type" value="Genomic_DNA"/>
</dbReference>
<sequence length="341" mass="37739">MNGSFMTPSDPDSLLVHGKQSSTTADAPPSPDSGSASPKEHYEPELRQVVDWLRTRHSTRDVPDRIEFRLPVEQFQKFQDLVQAGGEFSDQKLKYDYSPDRDHETLTLRMAGSRHEIVLSGLNERLVAFVRQAQKHLEPSIAEFASPLLPTLSSGLYYPSRGGGGETERQPNCSVTSRKHPRYPVLIGEVAASQTSQALESLAQEYIELTNGQIRTVITIDLDYPMAMGAVRVSVWRAKFAEDGKFDRVTRDDVEIRSQDGVKSPHAQVALSLSLEDFAPGGEVKHHADLQSVTLTISGDELLTIVEAAESMQAAREAFEAQWKDQVFNPDVAAQPRGTIP</sequence>